<name>A0A562ZV73_9BURK</name>
<feature type="transmembrane region" description="Helical" evidence="1">
    <location>
        <begin position="269"/>
        <end position="286"/>
    </location>
</feature>
<dbReference type="Proteomes" id="UP000318199">
    <property type="component" value="Unassembled WGS sequence"/>
</dbReference>
<sequence>MNAASPACLRTMSMSQPTDAVGPAVVANDSPVRASSARWPALDGMRGLMTIGVFLAHISYQWVPGAILFMDSFFMMSSFFITRLLLKDWQRHGRIHFAAFYVRRLKRLYPALLAMVVPVALFAVFYLGHGPDRLGNVWGTIFYYGNWLRALEIPHEKYLGHTWSLSIEEQYYLVWPALFALGLALSTRWGRASGPREVNLLFWSIVLGAVVVACMAWRSWLALHGASWERTYNGTDMRLDSLALGALLALVFDRRPVQWACEQLARPWLVWAMIAVMVAGAMRVNVTVMQWYAWQQPLFVLLSLLLIMSFLKTPTGWGLRFAFQNPVSLYLGAICYGLYLWHYPLIWTCYAVFDLAVWPTFLICAPLSLALASASYFLLELPALNGNRGTAK</sequence>
<dbReference type="GO" id="GO:0009103">
    <property type="term" value="P:lipopolysaccharide biosynthetic process"/>
    <property type="evidence" value="ECO:0007669"/>
    <property type="project" value="TreeGrafter"/>
</dbReference>
<keyword evidence="1" id="KW-0812">Transmembrane</keyword>
<feature type="transmembrane region" description="Helical" evidence="1">
    <location>
        <begin position="201"/>
        <end position="221"/>
    </location>
</feature>
<dbReference type="InterPro" id="IPR002656">
    <property type="entry name" value="Acyl_transf_3_dom"/>
</dbReference>
<keyword evidence="1" id="KW-0472">Membrane</keyword>
<dbReference type="GO" id="GO:0016747">
    <property type="term" value="F:acyltransferase activity, transferring groups other than amino-acyl groups"/>
    <property type="evidence" value="ECO:0007669"/>
    <property type="project" value="InterPro"/>
</dbReference>
<comment type="caution">
    <text evidence="3">The sequence shown here is derived from an EMBL/GenBank/DDBJ whole genome shotgun (WGS) entry which is preliminary data.</text>
</comment>
<feature type="transmembrane region" description="Helical" evidence="1">
    <location>
        <begin position="66"/>
        <end position="86"/>
    </location>
</feature>
<feature type="transmembrane region" description="Helical" evidence="1">
    <location>
        <begin position="355"/>
        <end position="379"/>
    </location>
</feature>
<feature type="transmembrane region" description="Helical" evidence="1">
    <location>
        <begin position="323"/>
        <end position="343"/>
    </location>
</feature>
<dbReference type="InterPro" id="IPR050879">
    <property type="entry name" value="Acyltransferase_3"/>
</dbReference>
<accession>A0A562ZV73</accession>
<feature type="domain" description="Acyltransferase 3" evidence="2">
    <location>
        <begin position="40"/>
        <end position="374"/>
    </location>
</feature>
<feature type="transmembrane region" description="Helical" evidence="1">
    <location>
        <begin position="171"/>
        <end position="189"/>
    </location>
</feature>
<feature type="transmembrane region" description="Helical" evidence="1">
    <location>
        <begin position="107"/>
        <end position="128"/>
    </location>
</feature>
<dbReference type="EMBL" id="VOBQ01000004">
    <property type="protein sequence ID" value="TWO72499.1"/>
    <property type="molecule type" value="Genomic_DNA"/>
</dbReference>
<keyword evidence="4" id="KW-1185">Reference proteome</keyword>
<dbReference type="PANTHER" id="PTHR23028:SF53">
    <property type="entry name" value="ACYL_TRANSF_3 DOMAIN-CONTAINING PROTEIN"/>
    <property type="match status" value="1"/>
</dbReference>
<keyword evidence="3" id="KW-0808">Transferase</keyword>
<dbReference type="OrthoDB" id="9814807at2"/>
<organism evidence="3 4">
    <name type="scientific">Caenimonas sedimenti</name>
    <dbReference type="NCBI Taxonomy" id="2596921"/>
    <lineage>
        <taxon>Bacteria</taxon>
        <taxon>Pseudomonadati</taxon>
        <taxon>Pseudomonadota</taxon>
        <taxon>Betaproteobacteria</taxon>
        <taxon>Burkholderiales</taxon>
        <taxon>Comamonadaceae</taxon>
        <taxon>Caenimonas</taxon>
    </lineage>
</organism>
<keyword evidence="1" id="KW-1133">Transmembrane helix</keyword>
<evidence type="ECO:0000259" key="2">
    <source>
        <dbReference type="Pfam" id="PF01757"/>
    </source>
</evidence>
<protein>
    <submittedName>
        <fullName evidence="3">Acyltransferase</fullName>
    </submittedName>
</protein>
<dbReference type="AlphaFoldDB" id="A0A562ZV73"/>
<keyword evidence="3" id="KW-0012">Acyltransferase</keyword>
<proteinExistence type="predicted"/>
<dbReference type="PANTHER" id="PTHR23028">
    <property type="entry name" value="ACETYLTRANSFERASE"/>
    <property type="match status" value="1"/>
</dbReference>
<evidence type="ECO:0000256" key="1">
    <source>
        <dbReference type="SAM" id="Phobius"/>
    </source>
</evidence>
<dbReference type="GO" id="GO:0016020">
    <property type="term" value="C:membrane"/>
    <property type="evidence" value="ECO:0007669"/>
    <property type="project" value="TreeGrafter"/>
</dbReference>
<evidence type="ECO:0000313" key="4">
    <source>
        <dbReference type="Proteomes" id="UP000318199"/>
    </source>
</evidence>
<dbReference type="Pfam" id="PF01757">
    <property type="entry name" value="Acyl_transf_3"/>
    <property type="match status" value="1"/>
</dbReference>
<reference evidence="3 4" key="1">
    <citation type="submission" date="2019-07" db="EMBL/GenBank/DDBJ databases">
        <title>Caenimonas sedimenti sp. nov., isolated from activated sludge.</title>
        <authorList>
            <person name="Xu J."/>
        </authorList>
    </citation>
    <scope>NUCLEOTIDE SEQUENCE [LARGE SCALE GENOMIC DNA]</scope>
    <source>
        <strain evidence="3 4">HX-9-20</strain>
    </source>
</reference>
<gene>
    <name evidence="3" type="ORF">FN976_07315</name>
</gene>
<evidence type="ECO:0000313" key="3">
    <source>
        <dbReference type="EMBL" id="TWO72499.1"/>
    </source>
</evidence>
<feature type="transmembrane region" description="Helical" evidence="1">
    <location>
        <begin position="292"/>
        <end position="311"/>
    </location>
</feature>